<keyword evidence="2" id="KW-1185">Reference proteome</keyword>
<dbReference type="Proteomes" id="UP001595776">
    <property type="component" value="Unassembled WGS sequence"/>
</dbReference>
<dbReference type="InterPro" id="IPR010281">
    <property type="entry name" value="DUF885"/>
</dbReference>
<proteinExistence type="predicted"/>
<name>A0ABV8UER8_9PROT</name>
<sequence>MSVKKLLGGIAVVAVLAGSVYVSKLVWFKPFSFDDFQTRVIVKEGLDSPQTMSSLRMLEPWGITGHNAELDDLSLAHDEVQRARTQENYEILMSYEDEGLDAEQRFNKKLMAYSLKEDLEHPEYDYYNYPLTQLYGWHNNFPAFMTGTHSIQDLDEAEYYVARLHAARTQFDQFMEQLKKREEIGIIPPTFILEKVEAQLKPFVKDDPKENAFYAGVKDKIEGLEDASDADKARILGEIEAAITDVINPIWGELQQYVATLKAKSNNDAGAWKFPDGERFYKTRLEHFTTTDMTAEEIHQLGLSEVARLQGQMLGIFAEMGYDTSIPFAELIEAYADEPRHYYPDTAEGREQILADYTAMIEEIDAGIADQFNMKPKAPVEVVRVPEFMEQGAPGGYYNQPAMDGSRPGQFYANLYDIKGTPKYGMRALTYHEAVPGHHYQIALQMEQEDLPMFRQFSHYGAYVEGWALYAERVGWELGFMKTNDDKIGALQSELFRAVRLVVDTGIHAKKWTREQAIDYMASNTGMAMSDVVTEIERYIVWPGQATGYKIGQLTMLRLRDKARDALGDKFDIKAFHDLVLKGGAVPLTILEEQVDAFIEANS</sequence>
<reference evidence="2" key="1">
    <citation type="journal article" date="2019" name="Int. J. Syst. Evol. Microbiol.">
        <title>The Global Catalogue of Microorganisms (GCM) 10K type strain sequencing project: providing services to taxonomists for standard genome sequencing and annotation.</title>
        <authorList>
            <consortium name="The Broad Institute Genomics Platform"/>
            <consortium name="The Broad Institute Genome Sequencing Center for Infectious Disease"/>
            <person name="Wu L."/>
            <person name="Ma J."/>
        </authorList>
    </citation>
    <scope>NUCLEOTIDE SEQUENCE [LARGE SCALE GENOMIC DNA]</scope>
    <source>
        <strain evidence="2">CGMCC 1.15304</strain>
    </source>
</reference>
<evidence type="ECO:0000313" key="2">
    <source>
        <dbReference type="Proteomes" id="UP001595776"/>
    </source>
</evidence>
<dbReference type="PANTHER" id="PTHR33361">
    <property type="entry name" value="GLR0591 PROTEIN"/>
    <property type="match status" value="1"/>
</dbReference>
<comment type="caution">
    <text evidence="1">The sequence shown here is derived from an EMBL/GenBank/DDBJ whole genome shotgun (WGS) entry which is preliminary data.</text>
</comment>
<protein>
    <submittedName>
        <fullName evidence="1">DUF885 domain-containing protein</fullName>
    </submittedName>
</protein>
<evidence type="ECO:0000313" key="1">
    <source>
        <dbReference type="EMBL" id="MFC4349394.1"/>
    </source>
</evidence>
<dbReference type="PANTHER" id="PTHR33361:SF2">
    <property type="entry name" value="DUF885 DOMAIN-CONTAINING PROTEIN"/>
    <property type="match status" value="1"/>
</dbReference>
<gene>
    <name evidence="1" type="ORF">ACFO5Q_16195</name>
</gene>
<organism evidence="1 2">
    <name type="scientific">Kordiimonas lipolytica</name>
    <dbReference type="NCBI Taxonomy" id="1662421"/>
    <lineage>
        <taxon>Bacteria</taxon>
        <taxon>Pseudomonadati</taxon>
        <taxon>Pseudomonadota</taxon>
        <taxon>Alphaproteobacteria</taxon>
        <taxon>Kordiimonadales</taxon>
        <taxon>Kordiimonadaceae</taxon>
        <taxon>Kordiimonas</taxon>
    </lineage>
</organism>
<dbReference type="Pfam" id="PF05960">
    <property type="entry name" value="DUF885"/>
    <property type="match status" value="1"/>
</dbReference>
<dbReference type="EMBL" id="JBHSCR010000017">
    <property type="protein sequence ID" value="MFC4349394.1"/>
    <property type="molecule type" value="Genomic_DNA"/>
</dbReference>
<accession>A0ABV8UER8</accession>
<dbReference type="RefSeq" id="WP_068146383.1">
    <property type="nucleotide sequence ID" value="NZ_JBHSCR010000017.1"/>
</dbReference>